<dbReference type="PANTHER" id="PTHR10598">
    <property type="entry name" value="SET1/ASH2 HISTONE METHYLTRANSFERASE COMPLEX SUBUNIT ASH2"/>
    <property type="match status" value="1"/>
</dbReference>
<dbReference type="SUPFAM" id="SSF49899">
    <property type="entry name" value="Concanavalin A-like lectins/glucanases"/>
    <property type="match status" value="1"/>
</dbReference>
<reference evidence="1" key="1">
    <citation type="submission" date="2022-06" db="EMBL/GenBank/DDBJ databases">
        <authorList>
            <person name="Berger JAMES D."/>
            <person name="Berger JAMES D."/>
        </authorList>
    </citation>
    <scope>NUCLEOTIDE SEQUENCE [LARGE SCALE GENOMIC DNA]</scope>
</reference>
<dbReference type="GO" id="GO:0048188">
    <property type="term" value="C:Set1C/COMPASS complex"/>
    <property type="evidence" value="ECO:0007669"/>
    <property type="project" value="InterPro"/>
</dbReference>
<keyword evidence="1" id="KW-1185">Reference proteome</keyword>
<dbReference type="InterPro" id="IPR037353">
    <property type="entry name" value="ASH2"/>
</dbReference>
<evidence type="ECO:0008006" key="3">
    <source>
        <dbReference type="Google" id="ProtNLM"/>
    </source>
</evidence>
<evidence type="ECO:0000313" key="2">
    <source>
        <dbReference type="WBParaSite" id="TREG1_141970.1"/>
    </source>
</evidence>
<dbReference type="InterPro" id="IPR043136">
    <property type="entry name" value="B30.2/SPRY_sf"/>
</dbReference>
<dbReference type="Gene3D" id="2.60.120.920">
    <property type="match status" value="1"/>
</dbReference>
<organism evidence="1 2">
    <name type="scientific">Trichobilharzia regenti</name>
    <name type="common">Nasal bird schistosome</name>
    <dbReference type="NCBI Taxonomy" id="157069"/>
    <lineage>
        <taxon>Eukaryota</taxon>
        <taxon>Metazoa</taxon>
        <taxon>Spiralia</taxon>
        <taxon>Lophotrochozoa</taxon>
        <taxon>Platyhelminthes</taxon>
        <taxon>Trematoda</taxon>
        <taxon>Digenea</taxon>
        <taxon>Strigeidida</taxon>
        <taxon>Schistosomatoidea</taxon>
        <taxon>Schistosomatidae</taxon>
        <taxon>Trichobilharzia</taxon>
    </lineage>
</organism>
<sequence length="179" mass="20247">MFNTAFSLDIYPGNLQAPCGFDKFSYSWRSRLGTVFHESHGKHYTNGGYKKDDVIGCLIHLPSTVGPFTPIENQASKSSTPQLMNTFSPMMDDVHSSISGTLNSTDSRKCNNNSHAPTFLPETYKDRVSDLIDLPNYVFKKINFESFVGVCGEFTLSRNRVAECNPIYLSSYRHRQRKL</sequence>
<reference evidence="2" key="2">
    <citation type="submission" date="2023-11" db="UniProtKB">
        <authorList>
            <consortium name="WormBaseParasite"/>
        </authorList>
    </citation>
    <scope>IDENTIFICATION</scope>
</reference>
<dbReference type="InterPro" id="IPR013320">
    <property type="entry name" value="ConA-like_dom_sf"/>
</dbReference>
<dbReference type="GO" id="GO:0000976">
    <property type="term" value="F:transcription cis-regulatory region binding"/>
    <property type="evidence" value="ECO:0007669"/>
    <property type="project" value="TreeGrafter"/>
</dbReference>
<proteinExistence type="predicted"/>
<name>A0AA85JCE1_TRIRE</name>
<dbReference type="PANTHER" id="PTHR10598:SF0">
    <property type="entry name" value="SET1_ASH2 HISTONE METHYLTRANSFERASE COMPLEX SUBUNIT ASH2"/>
    <property type="match status" value="1"/>
</dbReference>
<dbReference type="AlphaFoldDB" id="A0AA85JCE1"/>
<dbReference type="WBParaSite" id="TREG1_141970.1">
    <property type="protein sequence ID" value="TREG1_141970.1"/>
    <property type="gene ID" value="TREG1_141970"/>
</dbReference>
<evidence type="ECO:0000313" key="1">
    <source>
        <dbReference type="Proteomes" id="UP000050795"/>
    </source>
</evidence>
<accession>A0AA85JCE1</accession>
<dbReference type="Proteomes" id="UP000050795">
    <property type="component" value="Unassembled WGS sequence"/>
</dbReference>
<protein>
    <recommendedName>
        <fullName evidence="3">B30.2/SPRY domain-containing protein</fullName>
    </recommendedName>
</protein>